<protein>
    <submittedName>
        <fullName evidence="2">Sterol carrier protein domain-containing protein</fullName>
    </submittedName>
</protein>
<keyword evidence="3" id="KW-1185">Reference proteome</keyword>
<dbReference type="EMBL" id="JAMXFF010000020">
    <property type="protein sequence ID" value="MCT7967549.1"/>
    <property type="molecule type" value="Genomic_DNA"/>
</dbReference>
<dbReference type="Gene3D" id="3.30.1050.10">
    <property type="entry name" value="SCP2 sterol-binding domain"/>
    <property type="match status" value="1"/>
</dbReference>
<evidence type="ECO:0000313" key="2">
    <source>
        <dbReference type="EMBL" id="MCT7967549.1"/>
    </source>
</evidence>
<reference evidence="2 3" key="1">
    <citation type="journal article" date="2022" name="Front. Microbiol.">
        <title>High genomic differentiation and limited gene flow indicate recent cryptic speciation within the genus Laspinema (cyanobacteria).</title>
        <authorList>
            <person name="Stanojkovic A."/>
            <person name="Skoupy S."/>
            <person name="Skaloud P."/>
            <person name="Dvorak P."/>
        </authorList>
    </citation>
    <scope>NUCLEOTIDE SEQUENCE [LARGE SCALE GENOMIC DNA]</scope>
    <source>
        <strain evidence="2 3">D2a</strain>
    </source>
</reference>
<evidence type="ECO:0000313" key="3">
    <source>
        <dbReference type="Proteomes" id="UP001525890"/>
    </source>
</evidence>
<organism evidence="2 3">
    <name type="scientific">Laspinema palackyanum D2a</name>
    <dbReference type="NCBI Taxonomy" id="2953684"/>
    <lineage>
        <taxon>Bacteria</taxon>
        <taxon>Bacillati</taxon>
        <taxon>Cyanobacteriota</taxon>
        <taxon>Cyanophyceae</taxon>
        <taxon>Oscillatoriophycideae</taxon>
        <taxon>Oscillatoriales</taxon>
        <taxon>Laspinemataceae</taxon>
        <taxon>Laspinema</taxon>
        <taxon>Laspinema palackyanum</taxon>
    </lineage>
</organism>
<accession>A0ABT2MS24</accession>
<sequence>MSENNGKFILTVSNGRGEVTPGGRGDLHLDIRGLAPLYTGLFTPHQLYLNGHLQGTPTALSVATQLFSGPHPWMADMF</sequence>
<gene>
    <name evidence="2" type="ORF">NG799_14505</name>
</gene>
<dbReference type="InterPro" id="IPR025559">
    <property type="entry name" value="Eis_dom"/>
</dbReference>
<dbReference type="SUPFAM" id="SSF55718">
    <property type="entry name" value="SCP-like"/>
    <property type="match status" value="1"/>
</dbReference>
<evidence type="ECO:0000259" key="1">
    <source>
        <dbReference type="Pfam" id="PF13530"/>
    </source>
</evidence>
<dbReference type="Pfam" id="PF13530">
    <property type="entry name" value="SCP2_2"/>
    <property type="match status" value="1"/>
</dbReference>
<dbReference type="InterPro" id="IPR036527">
    <property type="entry name" value="SCP2_sterol-bd_dom_sf"/>
</dbReference>
<name>A0ABT2MS24_9CYAN</name>
<comment type="caution">
    <text evidence="2">The sequence shown here is derived from an EMBL/GenBank/DDBJ whole genome shotgun (WGS) entry which is preliminary data.</text>
</comment>
<proteinExistence type="predicted"/>
<dbReference type="Proteomes" id="UP001525890">
    <property type="component" value="Unassembled WGS sequence"/>
</dbReference>
<feature type="domain" description="Enhanced intracellular survival protein" evidence="1">
    <location>
        <begin position="2"/>
        <end position="74"/>
    </location>
</feature>